<keyword evidence="1" id="KW-0472">Membrane</keyword>
<dbReference type="PANTHER" id="PTHR30383:SF5">
    <property type="entry name" value="SGNH HYDROLASE-TYPE ESTERASE DOMAIN-CONTAINING PROTEIN"/>
    <property type="match status" value="1"/>
</dbReference>
<dbReference type="InterPro" id="IPR051532">
    <property type="entry name" value="Ester_Hydrolysis_Enzymes"/>
</dbReference>
<keyword evidence="1" id="KW-0812">Transmembrane</keyword>
<keyword evidence="1" id="KW-1133">Transmembrane helix</keyword>
<dbReference type="RefSeq" id="WP_106459041.1">
    <property type="nucleotide sequence ID" value="NZ_PXOH01000039.1"/>
</dbReference>
<keyword evidence="4" id="KW-1185">Reference proteome</keyword>
<dbReference type="Gene3D" id="3.40.50.1110">
    <property type="entry name" value="SGNH hydrolase"/>
    <property type="match status" value="1"/>
</dbReference>
<dbReference type="AlphaFoldDB" id="A0A2T1LRZ4"/>
<accession>A0A2T1LRZ4</accession>
<feature type="domain" description="SGNH hydrolase-type esterase" evidence="2">
    <location>
        <begin position="80"/>
        <end position="236"/>
    </location>
</feature>
<protein>
    <submittedName>
        <fullName evidence="3">G-D-S-L family lipolytic protein</fullName>
    </submittedName>
</protein>
<evidence type="ECO:0000259" key="2">
    <source>
        <dbReference type="Pfam" id="PF13472"/>
    </source>
</evidence>
<dbReference type="PANTHER" id="PTHR30383">
    <property type="entry name" value="THIOESTERASE 1/PROTEASE 1/LYSOPHOSPHOLIPASE L1"/>
    <property type="match status" value="1"/>
</dbReference>
<comment type="caution">
    <text evidence="3">The sequence shown here is derived from an EMBL/GenBank/DDBJ whole genome shotgun (WGS) entry which is preliminary data.</text>
</comment>
<reference evidence="3 4" key="2">
    <citation type="submission" date="2018-03" db="EMBL/GenBank/DDBJ databases">
        <authorList>
            <person name="Keele B.F."/>
        </authorList>
    </citation>
    <scope>NUCLEOTIDE SEQUENCE [LARGE SCALE GENOMIC DNA]</scope>
    <source>
        <strain evidence="3 4">CCALA 016</strain>
    </source>
</reference>
<reference evidence="3 4" key="1">
    <citation type="submission" date="2018-03" db="EMBL/GenBank/DDBJ databases">
        <title>The ancient ancestry and fast evolution of plastids.</title>
        <authorList>
            <person name="Moore K.R."/>
            <person name="Magnabosco C."/>
            <person name="Momper L."/>
            <person name="Gold D.A."/>
            <person name="Bosak T."/>
            <person name="Fournier G.P."/>
        </authorList>
    </citation>
    <scope>NUCLEOTIDE SEQUENCE [LARGE SCALE GENOMIC DNA]</scope>
    <source>
        <strain evidence="3 4">CCALA 016</strain>
    </source>
</reference>
<name>A0A2T1LRZ4_9CHRO</name>
<evidence type="ECO:0000256" key="1">
    <source>
        <dbReference type="SAM" id="Phobius"/>
    </source>
</evidence>
<dbReference type="EMBL" id="PXOH01000039">
    <property type="protein sequence ID" value="PSF32095.1"/>
    <property type="molecule type" value="Genomic_DNA"/>
</dbReference>
<dbReference type="Pfam" id="PF13472">
    <property type="entry name" value="Lipase_GDSL_2"/>
    <property type="match status" value="1"/>
</dbReference>
<sequence length="249" mass="29015">MIGKTKFFLKLSIFLNLIFFIGFSLWLLKKVNPSFFKIINSTEQNQVQNHTRPIYKTPYYNSKVEEFKNLPMTKEDVILLGDSLTDLGEWQELLQNVNVKNRGISGDTTDGVLNRLDQIIAGQPKKIFILIGANDFWWHKRSIADVLQNYKLTLDTLKQQAPNTKVYVQSLLPVNNTNFDVALDNSTLSEFNQQLEQLVKNYPYQYINLYPHFLNKENQLSLQYTTDGVHLSVPGYIVWKNQIEKYINE</sequence>
<dbReference type="SUPFAM" id="SSF52266">
    <property type="entry name" value="SGNH hydrolase"/>
    <property type="match status" value="1"/>
</dbReference>
<feature type="transmembrane region" description="Helical" evidence="1">
    <location>
        <begin position="7"/>
        <end position="28"/>
    </location>
</feature>
<dbReference type="Proteomes" id="UP000239001">
    <property type="component" value="Unassembled WGS sequence"/>
</dbReference>
<evidence type="ECO:0000313" key="3">
    <source>
        <dbReference type="EMBL" id="PSF32095.1"/>
    </source>
</evidence>
<organism evidence="3 4">
    <name type="scientific">Aphanothece hegewaldii CCALA 016</name>
    <dbReference type="NCBI Taxonomy" id="2107694"/>
    <lineage>
        <taxon>Bacteria</taxon>
        <taxon>Bacillati</taxon>
        <taxon>Cyanobacteriota</taxon>
        <taxon>Cyanophyceae</taxon>
        <taxon>Oscillatoriophycideae</taxon>
        <taxon>Chroococcales</taxon>
        <taxon>Aphanothecaceae</taxon>
        <taxon>Aphanothece</taxon>
    </lineage>
</organism>
<proteinExistence type="predicted"/>
<gene>
    <name evidence="3" type="ORF">C7H19_21875</name>
</gene>
<dbReference type="InterPro" id="IPR036514">
    <property type="entry name" value="SGNH_hydro_sf"/>
</dbReference>
<dbReference type="InterPro" id="IPR013830">
    <property type="entry name" value="SGNH_hydro"/>
</dbReference>
<dbReference type="OrthoDB" id="2513075at2"/>
<dbReference type="GO" id="GO:0004622">
    <property type="term" value="F:phosphatidylcholine lysophospholipase activity"/>
    <property type="evidence" value="ECO:0007669"/>
    <property type="project" value="TreeGrafter"/>
</dbReference>
<evidence type="ECO:0000313" key="4">
    <source>
        <dbReference type="Proteomes" id="UP000239001"/>
    </source>
</evidence>